<accession>A0A0M3KBA0</accession>
<keyword evidence="2" id="KW-1185">Reference proteome</keyword>
<dbReference type="InterPro" id="IPR008547">
    <property type="entry name" value="DUF829_TMEM53"/>
</dbReference>
<evidence type="ECO:0000313" key="1">
    <source>
        <dbReference type="EMBL" id="VDK60906.1"/>
    </source>
</evidence>
<sequence>MGGENQSGVDNFNDNNNNQTTNNCCQCGDICVTLNENPDSGLVLLFGWAGCNDRYLMKYSQIYERAGYSTVRFTADIQKVRSFSSYRAFALEIYENVLESCKSSFIVFHVFSMNGCSVFCALWDLIENLADADLFKAKIKGIIYDSAPANVSPWQSATAISIATLPTGKYSSTLRDTYRCVLAAGLSLHRSLIWLRSQFEANVYERNFAFYRMLSFTELPPHQLFLYSHSDAICSSKSIESFINKQKENRNFNISKTCFVNSPHCQHYRLHPSDYEQACLNFITSLNS</sequence>
<dbReference type="EMBL" id="UYRR01034383">
    <property type="protein sequence ID" value="VDK60906.1"/>
    <property type="molecule type" value="Genomic_DNA"/>
</dbReference>
<reference evidence="3" key="1">
    <citation type="submission" date="2017-02" db="UniProtKB">
        <authorList>
            <consortium name="WormBaseParasite"/>
        </authorList>
    </citation>
    <scope>IDENTIFICATION</scope>
</reference>
<protein>
    <submittedName>
        <fullName evidence="3">Transmembrane protein 53 (inferred by orthology to a human protein)</fullName>
    </submittedName>
</protein>
<evidence type="ECO:0000313" key="2">
    <source>
        <dbReference type="Proteomes" id="UP000267096"/>
    </source>
</evidence>
<gene>
    <name evidence="1" type="ORF">ASIM_LOCUS17648</name>
</gene>
<proteinExistence type="predicted"/>
<dbReference type="OrthoDB" id="77878at2759"/>
<dbReference type="PANTHER" id="PTHR12265:SF41">
    <property type="entry name" value="TRANSMEMBRANE PROTEIN 53"/>
    <property type="match status" value="1"/>
</dbReference>
<dbReference type="AlphaFoldDB" id="A0A0M3KBA0"/>
<name>A0A0M3KBA0_ANISI</name>
<dbReference type="Proteomes" id="UP000267096">
    <property type="component" value="Unassembled WGS sequence"/>
</dbReference>
<dbReference type="Pfam" id="PF05705">
    <property type="entry name" value="DUF829"/>
    <property type="match status" value="1"/>
</dbReference>
<reference evidence="1 2" key="2">
    <citation type="submission" date="2018-11" db="EMBL/GenBank/DDBJ databases">
        <authorList>
            <consortium name="Pathogen Informatics"/>
        </authorList>
    </citation>
    <scope>NUCLEOTIDE SEQUENCE [LARGE SCALE GENOMIC DNA]</scope>
</reference>
<dbReference type="PANTHER" id="PTHR12265">
    <property type="entry name" value="TRANSMEMBRANE PROTEIN 53"/>
    <property type="match status" value="1"/>
</dbReference>
<dbReference type="WBParaSite" id="ASIM_0001824701-mRNA-1">
    <property type="protein sequence ID" value="ASIM_0001824701-mRNA-1"/>
    <property type="gene ID" value="ASIM_0001824701"/>
</dbReference>
<organism evidence="3">
    <name type="scientific">Anisakis simplex</name>
    <name type="common">Herring worm</name>
    <dbReference type="NCBI Taxonomy" id="6269"/>
    <lineage>
        <taxon>Eukaryota</taxon>
        <taxon>Metazoa</taxon>
        <taxon>Ecdysozoa</taxon>
        <taxon>Nematoda</taxon>
        <taxon>Chromadorea</taxon>
        <taxon>Rhabditida</taxon>
        <taxon>Spirurina</taxon>
        <taxon>Ascaridomorpha</taxon>
        <taxon>Ascaridoidea</taxon>
        <taxon>Anisakidae</taxon>
        <taxon>Anisakis</taxon>
        <taxon>Anisakis simplex complex</taxon>
    </lineage>
</organism>
<evidence type="ECO:0000313" key="3">
    <source>
        <dbReference type="WBParaSite" id="ASIM_0001824701-mRNA-1"/>
    </source>
</evidence>